<dbReference type="InterPro" id="IPR019613">
    <property type="entry name" value="DUF4198"/>
</dbReference>
<reference evidence="3 5" key="2">
    <citation type="submission" date="2019-04" db="EMBL/GenBank/DDBJ databases">
        <title>Pedobacter sp. RP-1-16 sp. nov., isolated from Arctic soil.</title>
        <authorList>
            <person name="Dahal R.H."/>
            <person name="Kim D.-U."/>
        </authorList>
    </citation>
    <scope>NUCLEOTIDE SEQUENCE [LARGE SCALE GENOMIC DNA]</scope>
    <source>
        <strain evidence="3 5">RP-1-16</strain>
    </source>
</reference>
<name>A0A4R0MDM4_9SPHI</name>
<gene>
    <name evidence="2" type="ORF">EZ444_25370</name>
    <name evidence="3" type="ORF">FBD94_25405</name>
</gene>
<feature type="signal peptide" evidence="1">
    <location>
        <begin position="1"/>
        <end position="21"/>
    </location>
</feature>
<dbReference type="InterPro" id="IPR013783">
    <property type="entry name" value="Ig-like_fold"/>
</dbReference>
<feature type="chain" id="PRO_5040597706" evidence="1">
    <location>
        <begin position="22"/>
        <end position="236"/>
    </location>
</feature>
<proteinExistence type="predicted"/>
<reference evidence="2 4" key="1">
    <citation type="submission" date="2019-02" db="EMBL/GenBank/DDBJ databases">
        <title>Pedobacter sp. RP-3-8 sp. nov., isolated from Arctic soil.</title>
        <authorList>
            <person name="Dahal R.H."/>
        </authorList>
    </citation>
    <scope>NUCLEOTIDE SEQUENCE [LARGE SCALE GENOMIC DNA]</scope>
    <source>
        <strain evidence="2 4">RP-3-8</strain>
    </source>
</reference>
<accession>A0A4U1FWH7</accession>
<sequence>MKSLLLALLFTLGTSQLFAHALWIETASSGKTGQAQEVKVYYGEYATNEREETAKWYSNVKDFTLWLTAPGKEKIKLTTTPGTNFYSASFAPEGNGQYVLTVSHEAAELGGTTKYEFIAAAIVTVGKPSAVDVATIPVSLKVHTVEAKTYKVNAPIQIKAIANGKPLAKTTVSVFSPEGWSKEVTTDENGVITFSPIWPGRYVLEVSAREKTEGTHNGKAYTAAWQGATSSFEVSK</sequence>
<evidence type="ECO:0000313" key="2">
    <source>
        <dbReference type="EMBL" id="TCC84490.1"/>
    </source>
</evidence>
<comment type="caution">
    <text evidence="2">The sequence shown here is derived from an EMBL/GenBank/DDBJ whole genome shotgun (WGS) entry which is preliminary data.</text>
</comment>
<evidence type="ECO:0000313" key="4">
    <source>
        <dbReference type="Proteomes" id="UP000291117"/>
    </source>
</evidence>
<evidence type="ECO:0000313" key="5">
    <source>
        <dbReference type="Proteomes" id="UP000309594"/>
    </source>
</evidence>
<keyword evidence="4" id="KW-1185">Reference proteome</keyword>
<keyword evidence="1" id="KW-0732">Signal</keyword>
<dbReference type="AlphaFoldDB" id="A0A4R0MDM4"/>
<organism evidence="2 4">
    <name type="scientific">Pedobacter hiemivivus</name>
    <dbReference type="NCBI Taxonomy" id="2530454"/>
    <lineage>
        <taxon>Bacteria</taxon>
        <taxon>Pseudomonadati</taxon>
        <taxon>Bacteroidota</taxon>
        <taxon>Sphingobacteriia</taxon>
        <taxon>Sphingobacteriales</taxon>
        <taxon>Sphingobacteriaceae</taxon>
        <taxon>Pedobacter</taxon>
    </lineage>
</organism>
<dbReference type="RefSeq" id="WP_131612659.1">
    <property type="nucleotide sequence ID" value="NZ_SJSM01000033.1"/>
</dbReference>
<evidence type="ECO:0000313" key="3">
    <source>
        <dbReference type="EMBL" id="TKC55178.1"/>
    </source>
</evidence>
<dbReference type="Proteomes" id="UP000291117">
    <property type="component" value="Unassembled WGS sequence"/>
</dbReference>
<dbReference type="Pfam" id="PF10670">
    <property type="entry name" value="DUF4198"/>
    <property type="match status" value="1"/>
</dbReference>
<dbReference type="SUPFAM" id="SSF49478">
    <property type="entry name" value="Cna protein B-type domain"/>
    <property type="match status" value="1"/>
</dbReference>
<dbReference type="EMBL" id="SWDX01000019">
    <property type="protein sequence ID" value="TKC55178.1"/>
    <property type="molecule type" value="Genomic_DNA"/>
</dbReference>
<evidence type="ECO:0000256" key="1">
    <source>
        <dbReference type="SAM" id="SignalP"/>
    </source>
</evidence>
<dbReference type="OrthoDB" id="1148550at2"/>
<dbReference type="Proteomes" id="UP000309594">
    <property type="component" value="Unassembled WGS sequence"/>
</dbReference>
<protein>
    <submittedName>
        <fullName evidence="2">DUF4198 domain-containing protein</fullName>
    </submittedName>
</protein>
<accession>A0A4R0MDM4</accession>
<dbReference type="Gene3D" id="2.60.40.10">
    <property type="entry name" value="Immunoglobulins"/>
    <property type="match status" value="1"/>
</dbReference>
<dbReference type="EMBL" id="SJSM01000033">
    <property type="protein sequence ID" value="TCC84490.1"/>
    <property type="molecule type" value="Genomic_DNA"/>
</dbReference>